<comment type="caution">
    <text evidence="1">The sequence shown here is derived from an EMBL/GenBank/DDBJ whole genome shotgun (WGS) entry which is preliminary data.</text>
</comment>
<gene>
    <name evidence="1" type="ORF">H5410_060781</name>
</gene>
<sequence length="94" mass="10309">MNGHAPEVSSTITPNRISQAEREVQQMLHGCTFTKDQYDHILKMCPTTTCPFRVPYDETELPLSNAIPGIEVALDEVVSDSIPNGSSPTLLLPL</sequence>
<dbReference type="OrthoDB" id="1306223at2759"/>
<name>A0A9J5W6P4_SOLCO</name>
<proteinExistence type="predicted"/>
<reference evidence="1 2" key="1">
    <citation type="submission" date="2020-09" db="EMBL/GenBank/DDBJ databases">
        <title>De no assembly of potato wild relative species, Solanum commersonii.</title>
        <authorList>
            <person name="Cho K."/>
        </authorList>
    </citation>
    <scope>NUCLEOTIDE SEQUENCE [LARGE SCALE GENOMIC DNA]</scope>
    <source>
        <strain evidence="1">LZ3.2</strain>
        <tissue evidence="1">Leaf</tissue>
    </source>
</reference>
<organism evidence="1 2">
    <name type="scientific">Solanum commersonii</name>
    <name type="common">Commerson's wild potato</name>
    <name type="synonym">Commerson's nightshade</name>
    <dbReference type="NCBI Taxonomy" id="4109"/>
    <lineage>
        <taxon>Eukaryota</taxon>
        <taxon>Viridiplantae</taxon>
        <taxon>Streptophyta</taxon>
        <taxon>Embryophyta</taxon>
        <taxon>Tracheophyta</taxon>
        <taxon>Spermatophyta</taxon>
        <taxon>Magnoliopsida</taxon>
        <taxon>eudicotyledons</taxon>
        <taxon>Gunneridae</taxon>
        <taxon>Pentapetalae</taxon>
        <taxon>asterids</taxon>
        <taxon>lamiids</taxon>
        <taxon>Solanales</taxon>
        <taxon>Solanaceae</taxon>
        <taxon>Solanoideae</taxon>
        <taxon>Solaneae</taxon>
        <taxon>Solanum</taxon>
    </lineage>
</organism>
<dbReference type="EMBL" id="JACXVP010000012">
    <property type="protein sequence ID" value="KAG5571015.1"/>
    <property type="molecule type" value="Genomic_DNA"/>
</dbReference>
<evidence type="ECO:0000313" key="1">
    <source>
        <dbReference type="EMBL" id="KAG5571015.1"/>
    </source>
</evidence>
<dbReference type="AlphaFoldDB" id="A0A9J5W6P4"/>
<dbReference type="Proteomes" id="UP000824120">
    <property type="component" value="Chromosome 12"/>
</dbReference>
<evidence type="ECO:0000313" key="2">
    <source>
        <dbReference type="Proteomes" id="UP000824120"/>
    </source>
</evidence>
<accession>A0A9J5W6P4</accession>
<protein>
    <submittedName>
        <fullName evidence="1">Uncharacterized protein</fullName>
    </submittedName>
</protein>
<keyword evidence="2" id="KW-1185">Reference proteome</keyword>